<evidence type="ECO:0000256" key="3">
    <source>
        <dbReference type="ARBA" id="ARBA00023203"/>
    </source>
</evidence>
<keyword evidence="2" id="KW-0963">Cytoplasm</keyword>
<dbReference type="EMBL" id="JAEPQZ010000020">
    <property type="protein sequence ID" value="KAG2171601.1"/>
    <property type="molecule type" value="Genomic_DNA"/>
</dbReference>
<dbReference type="GO" id="GO:0030833">
    <property type="term" value="P:regulation of actin filament polymerization"/>
    <property type="evidence" value="ECO:0007669"/>
    <property type="project" value="TreeGrafter"/>
</dbReference>
<comment type="similarity">
    <text evidence="5">Belongs to the actin-binding proteins ADF family. Coactosin subfamily.</text>
</comment>
<name>A0A8H7PDY1_MORIS</name>
<evidence type="ECO:0000256" key="1">
    <source>
        <dbReference type="ARBA" id="ARBA00004245"/>
    </source>
</evidence>
<dbReference type="SMART" id="SM00102">
    <property type="entry name" value="ADF"/>
    <property type="match status" value="1"/>
</dbReference>
<evidence type="ECO:0000313" key="8">
    <source>
        <dbReference type="Proteomes" id="UP000654370"/>
    </source>
</evidence>
<dbReference type="InterPro" id="IPR029006">
    <property type="entry name" value="ADF-H/Gelsolin-like_dom_sf"/>
</dbReference>
<dbReference type="FunFam" id="3.40.20.10:FF:000018">
    <property type="entry name" value="Coactosin-like 1"/>
    <property type="match status" value="1"/>
</dbReference>
<dbReference type="GO" id="GO:0030427">
    <property type="term" value="C:site of polarized growth"/>
    <property type="evidence" value="ECO:0007669"/>
    <property type="project" value="TreeGrafter"/>
</dbReference>
<dbReference type="Proteomes" id="UP000654370">
    <property type="component" value="Unassembled WGS sequence"/>
</dbReference>
<evidence type="ECO:0000259" key="6">
    <source>
        <dbReference type="PROSITE" id="PS51263"/>
    </source>
</evidence>
<organism evidence="7 8">
    <name type="scientific">Mortierella isabellina</name>
    <name type="common">Filamentous fungus</name>
    <name type="synonym">Umbelopsis isabellina</name>
    <dbReference type="NCBI Taxonomy" id="91625"/>
    <lineage>
        <taxon>Eukaryota</taxon>
        <taxon>Fungi</taxon>
        <taxon>Fungi incertae sedis</taxon>
        <taxon>Mucoromycota</taxon>
        <taxon>Mucoromycotina</taxon>
        <taxon>Umbelopsidomycetes</taxon>
        <taxon>Umbelopsidales</taxon>
        <taxon>Umbelopsidaceae</taxon>
        <taxon>Umbelopsis</taxon>
    </lineage>
</organism>
<evidence type="ECO:0000256" key="2">
    <source>
        <dbReference type="ARBA" id="ARBA00022490"/>
    </source>
</evidence>
<protein>
    <recommendedName>
        <fullName evidence="6">ADF-H domain-containing protein</fullName>
    </recommendedName>
</protein>
<feature type="domain" description="ADF-H" evidence="6">
    <location>
        <begin position="2"/>
        <end position="135"/>
    </location>
</feature>
<dbReference type="AlphaFoldDB" id="A0A8H7PDY1"/>
<keyword evidence="4" id="KW-0206">Cytoskeleton</keyword>
<keyword evidence="3" id="KW-0009">Actin-binding</keyword>
<evidence type="ECO:0000256" key="4">
    <source>
        <dbReference type="ARBA" id="ARBA00023212"/>
    </source>
</evidence>
<proteinExistence type="inferred from homology"/>
<comment type="subcellular location">
    <subcellularLocation>
        <location evidence="1">Cytoplasm</location>
        <location evidence="1">Cytoskeleton</location>
    </subcellularLocation>
</comment>
<reference evidence="7" key="1">
    <citation type="submission" date="2020-12" db="EMBL/GenBank/DDBJ databases">
        <title>Metabolic potential, ecology and presence of endohyphal bacteria is reflected in genomic diversity of Mucoromycotina.</title>
        <authorList>
            <person name="Muszewska A."/>
            <person name="Okrasinska A."/>
            <person name="Steczkiewicz K."/>
            <person name="Drgas O."/>
            <person name="Orlowska M."/>
            <person name="Perlinska-Lenart U."/>
            <person name="Aleksandrzak-Piekarczyk T."/>
            <person name="Szatraj K."/>
            <person name="Zielenkiewicz U."/>
            <person name="Pilsyk S."/>
            <person name="Malc E."/>
            <person name="Mieczkowski P."/>
            <person name="Kruszewska J.S."/>
            <person name="Biernat P."/>
            <person name="Pawlowska J."/>
        </authorList>
    </citation>
    <scope>NUCLEOTIDE SEQUENCE</scope>
    <source>
        <strain evidence="7">WA0000067209</strain>
    </source>
</reference>
<dbReference type="PANTHER" id="PTHR10829">
    <property type="entry name" value="CORTACTIN AND DREBRIN"/>
    <property type="match status" value="1"/>
</dbReference>
<dbReference type="Gene3D" id="3.40.20.10">
    <property type="entry name" value="Severin"/>
    <property type="match status" value="1"/>
</dbReference>
<dbReference type="GO" id="GO:0005884">
    <property type="term" value="C:actin filament"/>
    <property type="evidence" value="ECO:0007669"/>
    <property type="project" value="TreeGrafter"/>
</dbReference>
<dbReference type="PANTHER" id="PTHR10829:SF56">
    <property type="entry name" value="ADF-H DOMAIN-CONTAINING PROTEIN"/>
    <property type="match status" value="1"/>
</dbReference>
<dbReference type="InterPro" id="IPR002108">
    <property type="entry name" value="ADF-H"/>
</dbReference>
<dbReference type="SUPFAM" id="SSF55753">
    <property type="entry name" value="Actin depolymerizing proteins"/>
    <property type="match status" value="1"/>
</dbReference>
<dbReference type="OrthoDB" id="20822at2759"/>
<dbReference type="CDD" id="cd11282">
    <property type="entry name" value="ADF_coactosin_like"/>
    <property type="match status" value="1"/>
</dbReference>
<comment type="caution">
    <text evidence="7">The sequence shown here is derived from an EMBL/GenBank/DDBJ whole genome shotgun (WGS) entry which is preliminary data.</text>
</comment>
<dbReference type="PROSITE" id="PS51263">
    <property type="entry name" value="ADF_H"/>
    <property type="match status" value="1"/>
</dbReference>
<sequence>MSLLVNDPDLAAVYDDVRDDKSETNWVFFGLASGKPDRLQVSGKGSGGLSEFVQQLQADTAGWGYVRMNMSNDEYSQRVKFVLVPWCGEAVGVMKRARLSIQISEVKNVVRSYHIEVPASHVHDLDEADILTRLRKAGGANYDRQTSAY</sequence>
<evidence type="ECO:0000313" key="7">
    <source>
        <dbReference type="EMBL" id="KAG2171601.1"/>
    </source>
</evidence>
<dbReference type="GO" id="GO:0051015">
    <property type="term" value="F:actin filament binding"/>
    <property type="evidence" value="ECO:0007669"/>
    <property type="project" value="TreeGrafter"/>
</dbReference>
<accession>A0A8H7PDY1</accession>
<keyword evidence="8" id="KW-1185">Reference proteome</keyword>
<evidence type="ECO:0000256" key="5">
    <source>
        <dbReference type="ARBA" id="ARBA00038052"/>
    </source>
</evidence>
<gene>
    <name evidence="7" type="ORF">INT43_008327</name>
</gene>
<dbReference type="GO" id="GO:0030864">
    <property type="term" value="C:cortical actin cytoskeleton"/>
    <property type="evidence" value="ECO:0007669"/>
    <property type="project" value="TreeGrafter"/>
</dbReference>
<dbReference type="Pfam" id="PF00241">
    <property type="entry name" value="Cofilin_ADF"/>
    <property type="match status" value="1"/>
</dbReference>